<dbReference type="EMBL" id="AQGS01000004">
    <property type="protein sequence ID" value="EPS45690.1"/>
    <property type="molecule type" value="Genomic_DNA"/>
</dbReference>
<dbReference type="Proteomes" id="UP000015100">
    <property type="component" value="Unassembled WGS sequence"/>
</dbReference>
<evidence type="ECO:0000313" key="4">
    <source>
        <dbReference type="Proteomes" id="UP000015100"/>
    </source>
</evidence>
<feature type="domain" description="F-box" evidence="2">
    <location>
        <begin position="1"/>
        <end position="49"/>
    </location>
</feature>
<reference evidence="4" key="2">
    <citation type="submission" date="2013-04" db="EMBL/GenBank/DDBJ databases">
        <title>Genomic mechanisms accounting for the adaptation to parasitism in nematode-trapping fungi.</title>
        <authorList>
            <person name="Ahren D.G."/>
        </authorList>
    </citation>
    <scope>NUCLEOTIDE SEQUENCE [LARGE SCALE GENOMIC DNA]</scope>
    <source>
        <strain evidence="4">CBS 200.50</strain>
    </source>
</reference>
<dbReference type="OMA" id="TSENAYY"/>
<dbReference type="PROSITE" id="PS50181">
    <property type="entry name" value="FBOX"/>
    <property type="match status" value="1"/>
</dbReference>
<evidence type="ECO:0000256" key="1">
    <source>
        <dbReference type="SAM" id="MobiDB-lite"/>
    </source>
</evidence>
<reference evidence="3 4" key="1">
    <citation type="journal article" date="2013" name="PLoS Genet.">
        <title>Genomic mechanisms accounting for the adaptation to parasitism in nematode-trapping fungi.</title>
        <authorList>
            <person name="Meerupati T."/>
            <person name="Andersson K.M."/>
            <person name="Friman E."/>
            <person name="Kumar D."/>
            <person name="Tunlid A."/>
            <person name="Ahren D."/>
        </authorList>
    </citation>
    <scope>NUCLEOTIDE SEQUENCE [LARGE SCALE GENOMIC DNA]</scope>
    <source>
        <strain evidence="3 4">CBS 200.50</strain>
    </source>
</reference>
<protein>
    <recommendedName>
        <fullName evidence="2">F-box domain-containing protein</fullName>
    </recommendedName>
</protein>
<feature type="region of interest" description="Disordered" evidence="1">
    <location>
        <begin position="57"/>
        <end position="86"/>
    </location>
</feature>
<evidence type="ECO:0000259" key="2">
    <source>
        <dbReference type="PROSITE" id="PS50181"/>
    </source>
</evidence>
<evidence type="ECO:0000313" key="3">
    <source>
        <dbReference type="EMBL" id="EPS45690.1"/>
    </source>
</evidence>
<organism evidence="3 4">
    <name type="scientific">Dactylellina haptotyla (strain CBS 200.50)</name>
    <name type="common">Nematode-trapping fungus</name>
    <name type="synonym">Monacrosporium haptotylum</name>
    <dbReference type="NCBI Taxonomy" id="1284197"/>
    <lineage>
        <taxon>Eukaryota</taxon>
        <taxon>Fungi</taxon>
        <taxon>Dikarya</taxon>
        <taxon>Ascomycota</taxon>
        <taxon>Pezizomycotina</taxon>
        <taxon>Orbiliomycetes</taxon>
        <taxon>Orbiliales</taxon>
        <taxon>Orbiliaceae</taxon>
        <taxon>Dactylellina</taxon>
    </lineage>
</organism>
<accession>S8ART4</accession>
<sequence length="540" mass="61205">MLSFIDLPAEIHTQIVASLVARDVFALSAACSVLRKRLGPSNRFFWYSRLRDGLPDDPDSEPFHTLNGRPLPPTRPRPRPPTDQNYEKRVREYKSNLENFDPERTYWQEAVDLTNADPEGIAGCGSCLTVYYSLWLYTVFQVGESQRKRRFCGNCFQMSFWSMHQFAHRYPEVDVPSTVIVTKSDKPPVLPPGQMAVITSPVPRMPQPPRAQYIHLVVAKRLIEEQIGSFESANTPSARFLGQWAVKMKQRGQIRDRGMVFLVKIYTESFKRFHSILPPNRLHRCISEALLGGPACRSIPSSPRGGGSPSQMISSTDLDRVVSDIARYTNANTHPHGQSHWSLPRKPSLEAARSAAISFLLLYFGAVDSDPFELDTVFMQDLLRVHLDSWANRDATWMCNFSDAQFPTSENAYYLHDDSSVPPSPESPGFIGIRCYWCSREGRDDIESTRRHKIYSTASLRNPNLPWIAVHMMNCHSQYMTKIPRGAKNSEVTGARLGGTPSIHDQLLDDDTFDTFSARFQGMMDIPKSKYYNLGLESKG</sequence>
<proteinExistence type="predicted"/>
<feature type="compositionally biased region" description="Pro residues" evidence="1">
    <location>
        <begin position="70"/>
        <end position="81"/>
    </location>
</feature>
<keyword evidence="4" id="KW-1185">Reference proteome</keyword>
<gene>
    <name evidence="3" type="ORF">H072_314</name>
</gene>
<dbReference type="AlphaFoldDB" id="S8ART4"/>
<dbReference type="HOGENOM" id="CLU_504339_0_0_1"/>
<comment type="caution">
    <text evidence="3">The sequence shown here is derived from an EMBL/GenBank/DDBJ whole genome shotgun (WGS) entry which is preliminary data.</text>
</comment>
<name>S8ART4_DACHA</name>
<dbReference type="InterPro" id="IPR001810">
    <property type="entry name" value="F-box_dom"/>
</dbReference>